<dbReference type="EMBL" id="KZ613747">
    <property type="protein sequence ID" value="PMD64768.1"/>
    <property type="molecule type" value="Genomic_DNA"/>
</dbReference>
<dbReference type="Pfam" id="PF13374">
    <property type="entry name" value="TPR_10"/>
    <property type="match status" value="2"/>
</dbReference>
<dbReference type="OrthoDB" id="6161812at2759"/>
<dbReference type="InterPro" id="IPR027417">
    <property type="entry name" value="P-loop_NTPase"/>
</dbReference>
<dbReference type="Pfam" id="PF25000">
    <property type="entry name" value="DUF7779"/>
    <property type="match status" value="1"/>
</dbReference>
<dbReference type="InterPro" id="IPR002182">
    <property type="entry name" value="NB-ARC"/>
</dbReference>
<dbReference type="InterPro" id="IPR056681">
    <property type="entry name" value="DUF7779"/>
</dbReference>
<dbReference type="InterPro" id="IPR056125">
    <property type="entry name" value="DUF7708"/>
</dbReference>
<feature type="domain" description="DUF7779" evidence="3">
    <location>
        <begin position="487"/>
        <end position="576"/>
    </location>
</feature>
<evidence type="ECO:0000259" key="3">
    <source>
        <dbReference type="Pfam" id="PF25000"/>
    </source>
</evidence>
<dbReference type="STRING" id="1095630.A0A2J6TP93"/>
<keyword evidence="5" id="KW-1185">Reference proteome</keyword>
<gene>
    <name evidence="4" type="ORF">K444DRAFT_608443</name>
</gene>
<dbReference type="AlphaFoldDB" id="A0A2J6TP93"/>
<dbReference type="InParanoid" id="A0A2J6TP93"/>
<organism evidence="4 5">
    <name type="scientific">Hyaloscypha bicolor E</name>
    <dbReference type="NCBI Taxonomy" id="1095630"/>
    <lineage>
        <taxon>Eukaryota</taxon>
        <taxon>Fungi</taxon>
        <taxon>Dikarya</taxon>
        <taxon>Ascomycota</taxon>
        <taxon>Pezizomycotina</taxon>
        <taxon>Leotiomycetes</taxon>
        <taxon>Helotiales</taxon>
        <taxon>Hyaloscyphaceae</taxon>
        <taxon>Hyaloscypha</taxon>
        <taxon>Hyaloscypha bicolor</taxon>
    </lineage>
</organism>
<proteinExistence type="predicted"/>
<dbReference type="RefSeq" id="XP_024741672.1">
    <property type="nucleotide sequence ID" value="XM_024879389.1"/>
</dbReference>
<feature type="domain" description="DUF7708" evidence="2">
    <location>
        <begin position="71"/>
        <end position="202"/>
    </location>
</feature>
<protein>
    <submittedName>
        <fullName evidence="4">TPR-like protein</fullName>
    </submittedName>
</protein>
<evidence type="ECO:0000259" key="2">
    <source>
        <dbReference type="Pfam" id="PF24809"/>
    </source>
</evidence>
<dbReference type="PANTHER" id="PTHR35205:SF1">
    <property type="entry name" value="ZU5 DOMAIN-CONTAINING PROTEIN"/>
    <property type="match status" value="1"/>
</dbReference>
<name>A0A2J6TP93_9HELO</name>
<dbReference type="Pfam" id="PF24809">
    <property type="entry name" value="DUF7708"/>
    <property type="match status" value="1"/>
</dbReference>
<dbReference type="SUPFAM" id="SSF48452">
    <property type="entry name" value="TPR-like"/>
    <property type="match status" value="1"/>
</dbReference>
<evidence type="ECO:0000313" key="4">
    <source>
        <dbReference type="EMBL" id="PMD64768.1"/>
    </source>
</evidence>
<dbReference type="GeneID" id="36587466"/>
<dbReference type="Pfam" id="PF00931">
    <property type="entry name" value="NB-ARC"/>
    <property type="match status" value="1"/>
</dbReference>
<dbReference type="Gene3D" id="1.25.40.10">
    <property type="entry name" value="Tetratricopeptide repeat domain"/>
    <property type="match status" value="2"/>
</dbReference>
<dbReference type="Gene3D" id="3.40.50.300">
    <property type="entry name" value="P-loop containing nucleotide triphosphate hydrolases"/>
    <property type="match status" value="1"/>
</dbReference>
<feature type="domain" description="NB-ARC" evidence="1">
    <location>
        <begin position="252"/>
        <end position="402"/>
    </location>
</feature>
<reference evidence="4 5" key="1">
    <citation type="submission" date="2016-04" db="EMBL/GenBank/DDBJ databases">
        <title>A degradative enzymes factory behind the ericoid mycorrhizal symbiosis.</title>
        <authorList>
            <consortium name="DOE Joint Genome Institute"/>
            <person name="Martino E."/>
            <person name="Morin E."/>
            <person name="Grelet G."/>
            <person name="Kuo A."/>
            <person name="Kohler A."/>
            <person name="Daghino S."/>
            <person name="Barry K."/>
            <person name="Choi C."/>
            <person name="Cichocki N."/>
            <person name="Clum A."/>
            <person name="Copeland A."/>
            <person name="Hainaut M."/>
            <person name="Haridas S."/>
            <person name="Labutti K."/>
            <person name="Lindquist E."/>
            <person name="Lipzen A."/>
            <person name="Khouja H.-R."/>
            <person name="Murat C."/>
            <person name="Ohm R."/>
            <person name="Olson A."/>
            <person name="Spatafora J."/>
            <person name="Veneault-Fourrey C."/>
            <person name="Henrissat B."/>
            <person name="Grigoriev I."/>
            <person name="Martin F."/>
            <person name="Perotto S."/>
        </authorList>
    </citation>
    <scope>NUCLEOTIDE SEQUENCE [LARGE SCALE GENOMIC DNA]</scope>
    <source>
        <strain evidence="4 5">E</strain>
    </source>
</reference>
<dbReference type="Proteomes" id="UP000235371">
    <property type="component" value="Unassembled WGS sequence"/>
</dbReference>
<evidence type="ECO:0000259" key="1">
    <source>
        <dbReference type="Pfam" id="PF00931"/>
    </source>
</evidence>
<dbReference type="PANTHER" id="PTHR35205">
    <property type="entry name" value="NB-ARC AND TPR DOMAIN PROTEIN"/>
    <property type="match status" value="1"/>
</dbReference>
<dbReference type="GO" id="GO:0043531">
    <property type="term" value="F:ADP binding"/>
    <property type="evidence" value="ECO:0007669"/>
    <property type="project" value="InterPro"/>
</dbReference>
<evidence type="ECO:0000313" key="5">
    <source>
        <dbReference type="Proteomes" id="UP000235371"/>
    </source>
</evidence>
<dbReference type="PRINTS" id="PR00364">
    <property type="entry name" value="DISEASERSIST"/>
</dbReference>
<dbReference type="SUPFAM" id="SSF52540">
    <property type="entry name" value="P-loop containing nucleoside triphosphate hydrolases"/>
    <property type="match status" value="1"/>
</dbReference>
<sequence>MGSAGRLPSQQRPLLSQALDRFHSELKSDDEAILDVDNVEELLAQAKAMGPAFPGRNKLSSFKRLELILPHINDFAAIIAVCSGADAKATGLVWGSLKVVFMLASPSSDTLEDIINMLDELSLSLPRFRSYEENLPIDDALESALIEVYTEMTCFCARTINFFRSNPHRPLIKMSWPKFNNDFNQTIKRLKKLSRVVDTKAEEVRLREDRERNTELLSAMELMKNTKIADEVLPCYLIPFGVDEQFHGRLDILEKIQNGLRHENGALKVSVLWGMGGVGKTKIALQYVNKSRQDFDAIFWISADNSIKLTQDFLEASKKLHLSPNVEDAQDAVAAMSKVKTWLSTTNCRWLVVFDNADDPDILSNAWPGAATGSILITSRDSTAAFGTSAETIHVLPFDENTSVEAFIRLVGRDPSSTSDRHAAREISRALGGLPLAINQISGFIVQQKLALKDFLPLYHKNAAKIDARKLKRGDYGHTLSTVWGLSLAQLSGISSTLQKLLAFFDPDKIHESVLLEGGEHLEDEKFGFLRDDMDFLDAKEPLLKAALIDRSSEAESLAIHRLVQAAVMRRLTEEEKIDYFDVAITILSNGFPNTWNTVTSHQFTAWAKCELCLPHVSFLIEKTKKYSLKASDPKMFFELILRCCWYLYEREHYSEARQFMKTALENLDEKDSLMYASAAMLDGLIELDTNNISKALDSFLLAFKIRQPLMDLDDPFIASSLNALSIAYTELGDFGRAVETGQRAIDIRLRTKSDRIGNSYSNMASTLMRMGNANEAEEMLKRCPSLKDFTDETFLQTGNPRFSGDMVLLARIRLQQGRLDDALRLSSKALGFRQKLLGSRFKVCDSLYQVASVLEIRGDLSSSINLLEESVSIAEAIPEAKGYEARAQFRLSRLYTTLGNEEKSQRFEIAAKKAHGEISHNNLETDLTEKDYDSLVLWMLW</sequence>
<dbReference type="InterPro" id="IPR011990">
    <property type="entry name" value="TPR-like_helical_dom_sf"/>
</dbReference>
<accession>A0A2J6TP93</accession>